<dbReference type="Gene3D" id="2.60.40.640">
    <property type="match status" value="1"/>
</dbReference>
<evidence type="ECO:0000256" key="1">
    <source>
        <dbReference type="SAM" id="MobiDB-lite"/>
    </source>
</evidence>
<dbReference type="SMART" id="SM01017">
    <property type="entry name" value="Arrestin_C"/>
    <property type="match status" value="1"/>
</dbReference>
<dbReference type="InterPro" id="IPR011022">
    <property type="entry name" value="Arrestin_C-like"/>
</dbReference>
<dbReference type="Pfam" id="PF02752">
    <property type="entry name" value="Arrestin_C"/>
    <property type="match status" value="1"/>
</dbReference>
<accession>A0A8H3J5H6</accession>
<dbReference type="OrthoDB" id="298939at2759"/>
<sequence length="393" mass="43555">MGPPSYTARKQRIVYLLSTTVEAQVAGKQEFARQSREIIVLTVHDPEKVLVNLPSPLTASEELHFRTTDSPLPIRFTAGLHRQTWISGYTLFVDIHVENRSNRDVNKIEVSLEKATVIYSFPPAATKVGPAEALRVPDRCERSLVAKSVYKGANGIVPAHTEVISTRRLEVPTGLVSVDTGRFFGVRFFLNVKISCSFAKHLVVQLPVTIIHPNSVDVPPNSLAQVATAIEYKHRDHTSINGSPYRYTPGRAFAAARERSYNKAKAATISSREIRDLALRLDGSPRKIKHRRSHLGGGFRNTTARDNRDDHSTLRPRASLDSHGPSLQRSTSGLAFDQPDKENVQAGIPKTPVTIKSNRSPFARSVLRELNVRAIRNSALSELANVAANTRRK</sequence>
<gene>
    <name evidence="3" type="ORF">HETSPECPRED_002685</name>
</gene>
<dbReference type="Proteomes" id="UP000664521">
    <property type="component" value="Unassembled WGS sequence"/>
</dbReference>
<evidence type="ECO:0000313" key="3">
    <source>
        <dbReference type="EMBL" id="CAF9940934.1"/>
    </source>
</evidence>
<evidence type="ECO:0000259" key="2">
    <source>
        <dbReference type="SMART" id="SM01017"/>
    </source>
</evidence>
<name>A0A8H3J5H6_9LECA</name>
<dbReference type="SUPFAM" id="SSF81296">
    <property type="entry name" value="E set domains"/>
    <property type="match status" value="1"/>
</dbReference>
<dbReference type="InterPro" id="IPR014752">
    <property type="entry name" value="Arrestin-like_C"/>
</dbReference>
<feature type="domain" description="Arrestin C-terminal-like" evidence="2">
    <location>
        <begin position="70"/>
        <end position="215"/>
    </location>
</feature>
<reference evidence="3" key="1">
    <citation type="submission" date="2021-03" db="EMBL/GenBank/DDBJ databases">
        <authorList>
            <person name="Tagirdzhanova G."/>
        </authorList>
    </citation>
    <scope>NUCLEOTIDE SEQUENCE</scope>
</reference>
<dbReference type="EMBL" id="CAJPDS010000168">
    <property type="protein sequence ID" value="CAF9940934.1"/>
    <property type="molecule type" value="Genomic_DNA"/>
</dbReference>
<proteinExistence type="predicted"/>
<evidence type="ECO:0000313" key="4">
    <source>
        <dbReference type="Proteomes" id="UP000664521"/>
    </source>
</evidence>
<feature type="region of interest" description="Disordered" evidence="1">
    <location>
        <begin position="288"/>
        <end position="346"/>
    </location>
</feature>
<feature type="compositionally biased region" description="Basic and acidic residues" evidence="1">
    <location>
        <begin position="303"/>
        <end position="313"/>
    </location>
</feature>
<organism evidence="3 4">
    <name type="scientific">Heterodermia speciosa</name>
    <dbReference type="NCBI Taxonomy" id="116794"/>
    <lineage>
        <taxon>Eukaryota</taxon>
        <taxon>Fungi</taxon>
        <taxon>Dikarya</taxon>
        <taxon>Ascomycota</taxon>
        <taxon>Pezizomycotina</taxon>
        <taxon>Lecanoromycetes</taxon>
        <taxon>OSLEUM clade</taxon>
        <taxon>Lecanoromycetidae</taxon>
        <taxon>Caliciales</taxon>
        <taxon>Physciaceae</taxon>
        <taxon>Heterodermia</taxon>
    </lineage>
</organism>
<dbReference type="AlphaFoldDB" id="A0A8H3J5H6"/>
<dbReference type="InterPro" id="IPR014756">
    <property type="entry name" value="Ig_E-set"/>
</dbReference>
<protein>
    <recommendedName>
        <fullName evidence="2">Arrestin C-terminal-like domain-containing protein</fullName>
    </recommendedName>
</protein>
<comment type="caution">
    <text evidence="3">The sequence shown here is derived from an EMBL/GenBank/DDBJ whole genome shotgun (WGS) entry which is preliminary data.</text>
</comment>
<keyword evidence="4" id="KW-1185">Reference proteome</keyword>